<name>A0A5C1AHD9_9BACT</name>
<feature type="transmembrane region" description="Helical" evidence="6">
    <location>
        <begin position="223"/>
        <end position="244"/>
    </location>
</feature>
<dbReference type="Pfam" id="PF02361">
    <property type="entry name" value="CbiQ"/>
    <property type="match status" value="1"/>
</dbReference>
<dbReference type="Proteomes" id="UP000324974">
    <property type="component" value="Chromosome"/>
</dbReference>
<evidence type="ECO:0000256" key="6">
    <source>
        <dbReference type="SAM" id="Phobius"/>
    </source>
</evidence>
<dbReference type="EMBL" id="CP042425">
    <property type="protein sequence ID" value="QEL18240.1"/>
    <property type="molecule type" value="Genomic_DNA"/>
</dbReference>
<organism evidence="7 8">
    <name type="scientific">Limnoglobus roseus</name>
    <dbReference type="NCBI Taxonomy" id="2598579"/>
    <lineage>
        <taxon>Bacteria</taxon>
        <taxon>Pseudomonadati</taxon>
        <taxon>Planctomycetota</taxon>
        <taxon>Planctomycetia</taxon>
        <taxon>Gemmatales</taxon>
        <taxon>Gemmataceae</taxon>
        <taxon>Limnoglobus</taxon>
    </lineage>
</organism>
<dbReference type="InterPro" id="IPR052770">
    <property type="entry name" value="Cobalt_transport_CbiQ"/>
</dbReference>
<dbReference type="InterPro" id="IPR012809">
    <property type="entry name" value="ECF_CbiQ"/>
</dbReference>
<evidence type="ECO:0000313" key="7">
    <source>
        <dbReference type="EMBL" id="QEL18240.1"/>
    </source>
</evidence>
<keyword evidence="8" id="KW-1185">Reference proteome</keyword>
<dbReference type="RefSeq" id="WP_149112763.1">
    <property type="nucleotide sequence ID" value="NZ_CP042425.1"/>
</dbReference>
<keyword evidence="3 6" id="KW-0812">Transmembrane</keyword>
<dbReference type="OrthoDB" id="9815246at2"/>
<dbReference type="PANTHER" id="PTHR43723:SF1">
    <property type="entry name" value="COBALT TRANSPORT PROTEIN CBIQ"/>
    <property type="match status" value="1"/>
</dbReference>
<keyword evidence="4 6" id="KW-1133">Transmembrane helix</keyword>
<feature type="transmembrane region" description="Helical" evidence="6">
    <location>
        <begin position="22"/>
        <end position="55"/>
    </location>
</feature>
<accession>A0A5C1AHD9</accession>
<proteinExistence type="predicted"/>
<dbReference type="KEGG" id="lrs:PX52LOC_05256"/>
<evidence type="ECO:0000256" key="1">
    <source>
        <dbReference type="ARBA" id="ARBA00004651"/>
    </source>
</evidence>
<evidence type="ECO:0000256" key="3">
    <source>
        <dbReference type="ARBA" id="ARBA00022692"/>
    </source>
</evidence>
<gene>
    <name evidence="7" type="primary">cbiQ_1</name>
    <name evidence="7" type="ORF">PX52LOC_05256</name>
</gene>
<dbReference type="CDD" id="cd16914">
    <property type="entry name" value="EcfT"/>
    <property type="match status" value="1"/>
</dbReference>
<dbReference type="GO" id="GO:0006824">
    <property type="term" value="P:cobalt ion transport"/>
    <property type="evidence" value="ECO:0007669"/>
    <property type="project" value="InterPro"/>
</dbReference>
<evidence type="ECO:0000256" key="5">
    <source>
        <dbReference type="ARBA" id="ARBA00023136"/>
    </source>
</evidence>
<dbReference type="GO" id="GO:0043190">
    <property type="term" value="C:ATP-binding cassette (ABC) transporter complex"/>
    <property type="evidence" value="ECO:0007669"/>
    <property type="project" value="InterPro"/>
</dbReference>
<dbReference type="PANTHER" id="PTHR43723">
    <property type="entry name" value="COBALT TRANSPORT PROTEIN CBIQ"/>
    <property type="match status" value="1"/>
</dbReference>
<evidence type="ECO:0000256" key="4">
    <source>
        <dbReference type="ARBA" id="ARBA00022989"/>
    </source>
</evidence>
<dbReference type="NCBIfam" id="TIGR02454">
    <property type="entry name" value="ECF_T_CbiQ"/>
    <property type="match status" value="1"/>
</dbReference>
<keyword evidence="5 6" id="KW-0472">Membrane</keyword>
<dbReference type="AlphaFoldDB" id="A0A5C1AHD9"/>
<sequence>MNAREIYDPDNRWRLRHPAEKAVFAGGMLLLSVAAPSGVVLGVVLATVTATTLLLAAVSWRKFAGGMAAPFGFLLVGAIPVLVASGVNPDTQEAEWRLDVAAAGHLVLRGLTATACLVSFATTTSLPEFLGLLRAIRCPEVLTEWMLLTYRFSQSLLLTVASAHLAQQLRLGLGSPRARVRAAGLLGANLLPRSFEKAKRLERGLECRGYDGQLRTLSPRRRVSWPVLGLVVAVQILLAAWAVAAGRGNL</sequence>
<reference evidence="8" key="1">
    <citation type="submission" date="2019-08" db="EMBL/GenBank/DDBJ databases">
        <title>Limnoglobus roseus gen. nov., sp. nov., a novel freshwater planctomycete with a giant genome from the family Gemmataceae.</title>
        <authorList>
            <person name="Kulichevskaya I.S."/>
            <person name="Naumoff D.G."/>
            <person name="Miroshnikov K."/>
            <person name="Ivanova A."/>
            <person name="Philippov D.A."/>
            <person name="Hakobyan A."/>
            <person name="Rijpstra I.C."/>
            <person name="Sinninghe Damste J.S."/>
            <person name="Liesack W."/>
            <person name="Dedysh S.N."/>
        </authorList>
    </citation>
    <scope>NUCLEOTIDE SEQUENCE [LARGE SCALE GENOMIC DNA]</scope>
    <source>
        <strain evidence="8">PX52</strain>
    </source>
</reference>
<comment type="subcellular location">
    <subcellularLocation>
        <location evidence="1">Cell membrane</location>
        <topology evidence="1">Multi-pass membrane protein</topology>
    </subcellularLocation>
</comment>
<keyword evidence="2" id="KW-1003">Cell membrane</keyword>
<dbReference type="InterPro" id="IPR003339">
    <property type="entry name" value="ABC/ECF_trnsptr_transmembrane"/>
</dbReference>
<protein>
    <submittedName>
        <fullName evidence="7">Cobalt transport protein CbiQ</fullName>
    </submittedName>
</protein>
<feature type="transmembrane region" description="Helical" evidence="6">
    <location>
        <begin position="67"/>
        <end position="87"/>
    </location>
</feature>
<evidence type="ECO:0000313" key="8">
    <source>
        <dbReference type="Proteomes" id="UP000324974"/>
    </source>
</evidence>
<evidence type="ECO:0000256" key="2">
    <source>
        <dbReference type="ARBA" id="ARBA00022475"/>
    </source>
</evidence>